<dbReference type="EMBL" id="JAYXHS010000002">
    <property type="protein sequence ID" value="MEC5386747.1"/>
    <property type="molecule type" value="Genomic_DNA"/>
</dbReference>
<keyword evidence="1" id="KW-1133">Transmembrane helix</keyword>
<organism evidence="3 4">
    <name type="scientific">Uliginosibacterium silvisoli</name>
    <dbReference type="NCBI Taxonomy" id="3114758"/>
    <lineage>
        <taxon>Bacteria</taxon>
        <taxon>Pseudomonadati</taxon>
        <taxon>Pseudomonadota</taxon>
        <taxon>Betaproteobacteria</taxon>
        <taxon>Rhodocyclales</taxon>
        <taxon>Zoogloeaceae</taxon>
        <taxon>Uliginosibacterium</taxon>
    </lineage>
</organism>
<evidence type="ECO:0000256" key="2">
    <source>
        <dbReference type="SAM" id="SignalP"/>
    </source>
</evidence>
<feature type="signal peptide" evidence="2">
    <location>
        <begin position="1"/>
        <end position="26"/>
    </location>
</feature>
<sequence length="199" mass="20087">MKASIYRIVSRLLVIGLFLGSSVATAHVGDGEGGGFAAGFLHPILGWDHVVAMVAVGLWGAFLGMPAIWVLPIVFPLVMAFGGALGVIGVPLPAVETGIAASAIVLGCMVALAARPPIWVAAVIVGVFAIFHGHAHGTELPTSANPLAFSLGFVISTGLLHVVGIAFGLLVRWPQGKVLVRVCGGAIAAVGVGFLTGAL</sequence>
<keyword evidence="4" id="KW-1185">Reference proteome</keyword>
<gene>
    <name evidence="3" type="ORF">VVD49_13515</name>
</gene>
<feature type="transmembrane region" description="Helical" evidence="1">
    <location>
        <begin position="36"/>
        <end position="61"/>
    </location>
</feature>
<dbReference type="PIRSF" id="PIRSF016919">
    <property type="entry name" value="HupE_UreJ"/>
    <property type="match status" value="1"/>
</dbReference>
<keyword evidence="1" id="KW-0472">Membrane</keyword>
<keyword evidence="1" id="KW-0812">Transmembrane</keyword>
<evidence type="ECO:0000313" key="4">
    <source>
        <dbReference type="Proteomes" id="UP001331561"/>
    </source>
</evidence>
<feature type="transmembrane region" description="Helical" evidence="1">
    <location>
        <begin position="68"/>
        <end position="88"/>
    </location>
</feature>
<dbReference type="InterPro" id="IPR007038">
    <property type="entry name" value="HupE_UreJ"/>
</dbReference>
<feature type="transmembrane region" description="Helical" evidence="1">
    <location>
        <begin position="147"/>
        <end position="171"/>
    </location>
</feature>
<feature type="transmembrane region" description="Helical" evidence="1">
    <location>
        <begin position="178"/>
        <end position="198"/>
    </location>
</feature>
<evidence type="ECO:0000313" key="3">
    <source>
        <dbReference type="EMBL" id="MEC5386747.1"/>
    </source>
</evidence>
<feature type="transmembrane region" description="Helical" evidence="1">
    <location>
        <begin position="94"/>
        <end position="113"/>
    </location>
</feature>
<comment type="caution">
    <text evidence="3">The sequence shown here is derived from an EMBL/GenBank/DDBJ whole genome shotgun (WGS) entry which is preliminary data.</text>
</comment>
<protein>
    <submittedName>
        <fullName evidence="3">HupE/UreJ family protein</fullName>
    </submittedName>
</protein>
<dbReference type="Proteomes" id="UP001331561">
    <property type="component" value="Unassembled WGS sequence"/>
</dbReference>
<keyword evidence="2" id="KW-0732">Signal</keyword>
<proteinExistence type="predicted"/>
<feature type="transmembrane region" description="Helical" evidence="1">
    <location>
        <begin position="118"/>
        <end position="135"/>
    </location>
</feature>
<evidence type="ECO:0000256" key="1">
    <source>
        <dbReference type="SAM" id="Phobius"/>
    </source>
</evidence>
<feature type="chain" id="PRO_5045256595" evidence="2">
    <location>
        <begin position="27"/>
        <end position="199"/>
    </location>
</feature>
<dbReference type="RefSeq" id="WP_327599706.1">
    <property type="nucleotide sequence ID" value="NZ_JAYXHS010000002.1"/>
</dbReference>
<accession>A0ABU6K4A9</accession>
<reference evidence="3 4" key="1">
    <citation type="submission" date="2024-01" db="EMBL/GenBank/DDBJ databases">
        <title>Uliginosibacterium soil sp. nov.</title>
        <authorList>
            <person name="Lv Y."/>
        </authorList>
    </citation>
    <scope>NUCLEOTIDE SEQUENCE [LARGE SCALE GENOMIC DNA]</scope>
    <source>
        <strain evidence="3 4">H3</strain>
    </source>
</reference>
<name>A0ABU6K4A9_9RHOO</name>
<dbReference type="Pfam" id="PF04955">
    <property type="entry name" value="HupE_UreJ"/>
    <property type="match status" value="1"/>
</dbReference>